<dbReference type="AlphaFoldDB" id="A0A1G8UN29"/>
<evidence type="ECO:0000313" key="2">
    <source>
        <dbReference type="EMBL" id="SDJ54877.1"/>
    </source>
</evidence>
<protein>
    <submittedName>
        <fullName evidence="2">Uncharacterized protein</fullName>
    </submittedName>
</protein>
<dbReference type="InterPro" id="IPR013762">
    <property type="entry name" value="Integrase-like_cat_sf"/>
</dbReference>
<dbReference type="OrthoDB" id="200883at2157"/>
<dbReference type="Proteomes" id="UP000198856">
    <property type="component" value="Unassembled WGS sequence"/>
</dbReference>
<dbReference type="GO" id="GO:0006310">
    <property type="term" value="P:DNA recombination"/>
    <property type="evidence" value="ECO:0007669"/>
    <property type="project" value="UniProtKB-KW"/>
</dbReference>
<evidence type="ECO:0000256" key="1">
    <source>
        <dbReference type="ARBA" id="ARBA00023172"/>
    </source>
</evidence>
<gene>
    <name evidence="2" type="ORF">SAMN05216226_1053</name>
</gene>
<dbReference type="GO" id="GO:0015074">
    <property type="term" value="P:DNA integration"/>
    <property type="evidence" value="ECO:0007669"/>
    <property type="project" value="InterPro"/>
</dbReference>
<dbReference type="Gene3D" id="1.10.443.10">
    <property type="entry name" value="Intergrase catalytic core"/>
    <property type="match status" value="1"/>
</dbReference>
<dbReference type="EMBL" id="FNFC01000005">
    <property type="protein sequence ID" value="SDJ54877.1"/>
    <property type="molecule type" value="Genomic_DNA"/>
</dbReference>
<evidence type="ECO:0000313" key="3">
    <source>
        <dbReference type="Proteomes" id="UP000198856"/>
    </source>
</evidence>
<dbReference type="InterPro" id="IPR011010">
    <property type="entry name" value="DNA_brk_join_enz"/>
</dbReference>
<proteinExistence type="predicted"/>
<dbReference type="GO" id="GO:0003677">
    <property type="term" value="F:DNA binding"/>
    <property type="evidence" value="ECO:0007669"/>
    <property type="project" value="InterPro"/>
</dbReference>
<dbReference type="RefSeq" id="WP_176765246.1">
    <property type="nucleotide sequence ID" value="NZ_FNFC01000005.1"/>
</dbReference>
<name>A0A1G8UN29_9EURY</name>
<dbReference type="SUPFAM" id="SSF56349">
    <property type="entry name" value="DNA breaking-rejoining enzymes"/>
    <property type="match status" value="1"/>
</dbReference>
<sequence length="322" mass="36353">MSMDEDPDGFDETVQTYLQGLRENVADRERVNRHVGVVEEFAEWCRPFASSRNDITAQAAAFFLERFSQDEVDPHGELDEEDYIKPALGFVSYAQRMDRELVGVYFSEERLWSQWAEANVNDPPIPPISHSKIHVSSQEDLQAYLDRLETHAFGTRDHAYVLLVLETGGMVSVLDLTLEQVDLEDTVIRIPVSDSFIATDAGLLDEYVFRLSERTEPAVQEYVRENRVPTDEDNAMGGDSSPLLTSQRGDTLTVEGVRSSLQRRARSIIEESEEFATPEESLSTPELREKGVYFTPSKLENTASAPPAVSYPRQGYFQLDSA</sequence>
<organism evidence="2 3">
    <name type="scientific">Halovenus aranensis</name>
    <dbReference type="NCBI Taxonomy" id="890420"/>
    <lineage>
        <taxon>Archaea</taxon>
        <taxon>Methanobacteriati</taxon>
        <taxon>Methanobacteriota</taxon>
        <taxon>Stenosarchaea group</taxon>
        <taxon>Halobacteria</taxon>
        <taxon>Halobacteriales</taxon>
        <taxon>Haloarculaceae</taxon>
        <taxon>Halovenus</taxon>
    </lineage>
</organism>
<keyword evidence="3" id="KW-1185">Reference proteome</keyword>
<reference evidence="2 3" key="1">
    <citation type="submission" date="2016-10" db="EMBL/GenBank/DDBJ databases">
        <authorList>
            <person name="de Groot N.N."/>
        </authorList>
    </citation>
    <scope>NUCLEOTIDE SEQUENCE [LARGE SCALE GENOMIC DNA]</scope>
    <source>
        <strain evidence="2 3">IBRC-M10015</strain>
    </source>
</reference>
<keyword evidence="1" id="KW-0233">DNA recombination</keyword>
<accession>A0A1G8UN29</accession>